<keyword evidence="5" id="KW-0648">Protein biosynthesis</keyword>
<dbReference type="PROSITE" id="PS50862">
    <property type="entry name" value="AA_TRNA_LIGASE_II"/>
    <property type="match status" value="1"/>
</dbReference>
<dbReference type="AlphaFoldDB" id="A0A8B7XWY8"/>
<dbReference type="InterPro" id="IPR004365">
    <property type="entry name" value="NA-bd_OB_tRNA"/>
</dbReference>
<dbReference type="CTD" id="55157"/>
<protein>
    <submittedName>
        <fullName evidence="9">Aspartate--tRNA ligase, mitochondrial-like isoform X1</fullName>
    </submittedName>
</protein>
<dbReference type="CDD" id="cd00777">
    <property type="entry name" value="AspRS_core"/>
    <property type="match status" value="1"/>
</dbReference>
<keyword evidence="8" id="KW-1185">Reference proteome</keyword>
<keyword evidence="2" id="KW-0436">Ligase</keyword>
<dbReference type="GO" id="GO:0004815">
    <property type="term" value="F:aspartate-tRNA ligase activity"/>
    <property type="evidence" value="ECO:0007669"/>
    <property type="project" value="TreeGrafter"/>
</dbReference>
<dbReference type="RefSeq" id="XP_022085389.1">
    <property type="nucleotide sequence ID" value="XM_022229697.1"/>
</dbReference>
<dbReference type="InterPro" id="IPR004524">
    <property type="entry name" value="Asp-tRNA-ligase_1"/>
</dbReference>
<evidence type="ECO:0000259" key="7">
    <source>
        <dbReference type="PROSITE" id="PS50862"/>
    </source>
</evidence>
<dbReference type="PANTHER" id="PTHR22594:SF5">
    <property type="entry name" value="ASPARTATE--TRNA LIGASE, MITOCHONDRIAL"/>
    <property type="match status" value="1"/>
</dbReference>
<reference evidence="9" key="1">
    <citation type="submission" date="2025-08" db="UniProtKB">
        <authorList>
            <consortium name="RefSeq"/>
        </authorList>
    </citation>
    <scope>IDENTIFICATION</scope>
</reference>
<dbReference type="InterPro" id="IPR002312">
    <property type="entry name" value="Asp/Asn-tRNA-synth_IIb"/>
</dbReference>
<dbReference type="SUPFAM" id="SSF55261">
    <property type="entry name" value="GAD domain-like"/>
    <property type="match status" value="1"/>
</dbReference>
<dbReference type="GO" id="GO:0003676">
    <property type="term" value="F:nucleic acid binding"/>
    <property type="evidence" value="ECO:0007669"/>
    <property type="project" value="InterPro"/>
</dbReference>
<dbReference type="PRINTS" id="PR01042">
    <property type="entry name" value="TRNASYNTHASP"/>
</dbReference>
<keyword evidence="6" id="KW-0030">Aminoacyl-tRNA synthetase</keyword>
<dbReference type="Pfam" id="PF01336">
    <property type="entry name" value="tRNA_anti-codon"/>
    <property type="match status" value="1"/>
</dbReference>
<dbReference type="Gene3D" id="2.40.50.140">
    <property type="entry name" value="Nucleic acid-binding proteins"/>
    <property type="match status" value="1"/>
</dbReference>
<evidence type="ECO:0000256" key="1">
    <source>
        <dbReference type="ARBA" id="ARBA00006303"/>
    </source>
</evidence>
<evidence type="ECO:0000256" key="2">
    <source>
        <dbReference type="ARBA" id="ARBA00022598"/>
    </source>
</evidence>
<dbReference type="InterPro" id="IPR047090">
    <property type="entry name" value="AspRS_core"/>
</dbReference>
<dbReference type="InterPro" id="IPR006195">
    <property type="entry name" value="aa-tRNA-synth_II"/>
</dbReference>
<name>A0A8B7XWY8_ACAPL</name>
<dbReference type="InterPro" id="IPR004115">
    <property type="entry name" value="GAD-like_sf"/>
</dbReference>
<dbReference type="GO" id="GO:0005524">
    <property type="term" value="F:ATP binding"/>
    <property type="evidence" value="ECO:0007669"/>
    <property type="project" value="UniProtKB-KW"/>
</dbReference>
<dbReference type="SUPFAM" id="SSF55681">
    <property type="entry name" value="Class II aaRS and biotin synthetases"/>
    <property type="match status" value="1"/>
</dbReference>
<dbReference type="NCBIfam" id="NF001750">
    <property type="entry name" value="PRK00476.1"/>
    <property type="match status" value="1"/>
</dbReference>
<dbReference type="HAMAP" id="MF_00044">
    <property type="entry name" value="Asp_tRNA_synth_type1"/>
    <property type="match status" value="1"/>
</dbReference>
<dbReference type="PANTHER" id="PTHR22594">
    <property type="entry name" value="ASPARTYL/LYSYL-TRNA SYNTHETASE"/>
    <property type="match status" value="1"/>
</dbReference>
<dbReference type="GO" id="GO:0006422">
    <property type="term" value="P:aspartyl-tRNA aminoacylation"/>
    <property type="evidence" value="ECO:0007669"/>
    <property type="project" value="TreeGrafter"/>
</dbReference>
<dbReference type="InterPro" id="IPR047089">
    <property type="entry name" value="Asp-tRNA-ligase_1_N"/>
</dbReference>
<comment type="similarity">
    <text evidence="1">Belongs to the class-II aminoacyl-tRNA synthetase family. Type 1 subfamily.</text>
</comment>
<evidence type="ECO:0000256" key="3">
    <source>
        <dbReference type="ARBA" id="ARBA00022741"/>
    </source>
</evidence>
<proteinExistence type="inferred from homology"/>
<evidence type="ECO:0000313" key="8">
    <source>
        <dbReference type="Proteomes" id="UP000694845"/>
    </source>
</evidence>
<dbReference type="Gene3D" id="3.30.930.10">
    <property type="entry name" value="Bira Bifunctional Protein, Domain 2"/>
    <property type="match status" value="1"/>
</dbReference>
<sequence>MLKVCNACRQRIFCEQLKWSVHQTKRLLNGKIQEECQDKRDPNSFSWRTHSCGELSAAQVGQSVKLCGWIQHKRFDFMLTLRDAFGVTQVVLPKKDEESLPKMETLEKVHLESVIMVQGMVQFRPEGLSNPKMPTGDIEVVASDIKVLNPSKDKLPIHINSFQQAKESLRMQYRYLDLRSSRMQRNLRLRSTIIMRMREFLCNQHGFVDVETPSLFRKTPGGAKEFLVPTRHRGKFYTLPQSPQQFKQLLMVGGIDRYFQIARCYRDEGSRADRQPEFTQVDIEMSFVNKDGIYAMIEQLLEYSWPRDKPKLSTPFPRMNYSQAMAEYGSDKPDTRFNWKIKDVTTVLKGCGPSIFNSEEDEFTISAVNCKGALEHLSNCDFTRLQNESKKYFPYGVLCMQCKDEDTWKSAIAKHLPETSRLEMAKVMDASRGDVLFLAAGNRSTVTKVLGHVRLVCADILESRGVPVRDPNHYSFLWVEDFPLFLPSEGRDGELESSHHPFTAPVPEHSDLIYTSPLEVKGQHYDLVLNGAEIGGGSIRIHNAELQEYVLEKVLKEDSSCLSHLLDALQSGCPPHGGIALGLDRLISILCGEPSIRDVIAFPKTMEGNDLMSGAPSGVVDTDLARYHVGIAVPKGSGLSG</sequence>
<dbReference type="GeneID" id="110976435"/>
<organism evidence="8 9">
    <name type="scientific">Acanthaster planci</name>
    <name type="common">Crown-of-thorns starfish</name>
    <dbReference type="NCBI Taxonomy" id="133434"/>
    <lineage>
        <taxon>Eukaryota</taxon>
        <taxon>Metazoa</taxon>
        <taxon>Echinodermata</taxon>
        <taxon>Eleutherozoa</taxon>
        <taxon>Asterozoa</taxon>
        <taxon>Asteroidea</taxon>
        <taxon>Valvatacea</taxon>
        <taxon>Valvatida</taxon>
        <taxon>Acanthasteridae</taxon>
        <taxon>Acanthaster</taxon>
    </lineage>
</organism>
<dbReference type="InterPro" id="IPR012340">
    <property type="entry name" value="NA-bd_OB-fold"/>
</dbReference>
<dbReference type="Pfam" id="PF00152">
    <property type="entry name" value="tRNA-synt_2"/>
    <property type="match status" value="1"/>
</dbReference>
<dbReference type="InterPro" id="IPR004364">
    <property type="entry name" value="Aa-tRNA-synt_II"/>
</dbReference>
<keyword evidence="4" id="KW-0067">ATP-binding</keyword>
<evidence type="ECO:0000313" key="9">
    <source>
        <dbReference type="RefSeq" id="XP_022085389.1"/>
    </source>
</evidence>
<evidence type="ECO:0000256" key="6">
    <source>
        <dbReference type="ARBA" id="ARBA00023146"/>
    </source>
</evidence>
<evidence type="ECO:0000256" key="4">
    <source>
        <dbReference type="ARBA" id="ARBA00022840"/>
    </source>
</evidence>
<dbReference type="OrthoDB" id="439710at2759"/>
<dbReference type="CDD" id="cd04317">
    <property type="entry name" value="EcAspRS_like_N"/>
    <property type="match status" value="1"/>
</dbReference>
<dbReference type="Gene3D" id="3.30.1360.30">
    <property type="entry name" value="GAD-like domain"/>
    <property type="match status" value="1"/>
</dbReference>
<dbReference type="InterPro" id="IPR045864">
    <property type="entry name" value="aa-tRNA-synth_II/BPL/LPL"/>
</dbReference>
<gene>
    <name evidence="9" type="primary">LOC110976435</name>
</gene>
<keyword evidence="3" id="KW-0547">Nucleotide-binding</keyword>
<dbReference type="SUPFAM" id="SSF50249">
    <property type="entry name" value="Nucleic acid-binding proteins"/>
    <property type="match status" value="1"/>
</dbReference>
<dbReference type="Pfam" id="PF02938">
    <property type="entry name" value="GAD"/>
    <property type="match status" value="1"/>
</dbReference>
<dbReference type="NCBIfam" id="TIGR00459">
    <property type="entry name" value="aspS_bact"/>
    <property type="match status" value="1"/>
</dbReference>
<dbReference type="InterPro" id="IPR029351">
    <property type="entry name" value="GAD_dom"/>
</dbReference>
<evidence type="ECO:0000256" key="5">
    <source>
        <dbReference type="ARBA" id="ARBA00022917"/>
    </source>
</evidence>
<dbReference type="GO" id="GO:0005739">
    <property type="term" value="C:mitochondrion"/>
    <property type="evidence" value="ECO:0007669"/>
    <property type="project" value="TreeGrafter"/>
</dbReference>
<accession>A0A8B7XWY8</accession>
<dbReference type="Proteomes" id="UP000694845">
    <property type="component" value="Unplaced"/>
</dbReference>
<feature type="domain" description="Aminoacyl-transfer RNA synthetases class-II family profile" evidence="7">
    <location>
        <begin position="187"/>
        <end position="616"/>
    </location>
</feature>
<dbReference type="KEGG" id="aplc:110976435"/>